<dbReference type="InterPro" id="IPR008930">
    <property type="entry name" value="Terpenoid_cyclase/PrenylTrfase"/>
</dbReference>
<organism evidence="5">
    <name type="scientific">termite gut metagenome</name>
    <dbReference type="NCBI Taxonomy" id="433724"/>
    <lineage>
        <taxon>unclassified sequences</taxon>
        <taxon>metagenomes</taxon>
        <taxon>organismal metagenomes</taxon>
    </lineage>
</organism>
<dbReference type="GO" id="GO:0016104">
    <property type="term" value="P:triterpenoid biosynthetic process"/>
    <property type="evidence" value="ECO:0007669"/>
    <property type="project" value="InterPro"/>
</dbReference>
<dbReference type="PANTHER" id="PTHR11764:SF20">
    <property type="entry name" value="LANOSTEROL SYNTHASE"/>
    <property type="match status" value="1"/>
</dbReference>
<dbReference type="AlphaFoldDB" id="A0A5J4SSQ3"/>
<keyword evidence="2" id="KW-0677">Repeat</keyword>
<dbReference type="SUPFAM" id="SSF48239">
    <property type="entry name" value="Terpenoid cyclases/Protein prenyltransferases"/>
    <property type="match status" value="2"/>
</dbReference>
<gene>
    <name evidence="5" type="ORF">EZS27_004321</name>
</gene>
<evidence type="ECO:0000313" key="5">
    <source>
        <dbReference type="EMBL" id="KAA6348253.1"/>
    </source>
</evidence>
<dbReference type="GO" id="GO:0016829">
    <property type="term" value="F:lyase activity"/>
    <property type="evidence" value="ECO:0007669"/>
    <property type="project" value="UniProtKB-KW"/>
</dbReference>
<dbReference type="Gene3D" id="1.50.10.20">
    <property type="match status" value="2"/>
</dbReference>
<dbReference type="Pfam" id="PF13249">
    <property type="entry name" value="SQHop_cyclase_N"/>
    <property type="match status" value="1"/>
</dbReference>
<feature type="domain" description="Squalene cyclase N-terminal" evidence="4">
    <location>
        <begin position="16"/>
        <end position="96"/>
    </location>
</feature>
<keyword evidence="5" id="KW-0456">Lyase</keyword>
<dbReference type="GO" id="GO:0016866">
    <property type="term" value="F:intramolecular transferase activity"/>
    <property type="evidence" value="ECO:0007669"/>
    <property type="project" value="InterPro"/>
</dbReference>
<accession>A0A5J4SSQ3</accession>
<evidence type="ECO:0000256" key="2">
    <source>
        <dbReference type="ARBA" id="ARBA00022737"/>
    </source>
</evidence>
<dbReference type="InterPro" id="IPR018333">
    <property type="entry name" value="Squalene_cyclase"/>
</dbReference>
<dbReference type="EMBL" id="SNRY01000073">
    <property type="protein sequence ID" value="KAA6348253.1"/>
    <property type="molecule type" value="Genomic_DNA"/>
</dbReference>
<sequence>MLNRKVQVDEMIDVLRGMLTGKQEPGGIWRGELSSSAISTSVSVFALFMIDKERYAESIQAGVRWLASVMKPDGSWGDTVESKSNLTATLLTYAALFPLNLVSDATKAYLHTQFGGLSDEQLVKGVVRYYGTDLTFSVPILAMCTLTGVIKNWKPVPRFPFELSILPQRFFRFLRLPVVSYAIPALIAVGILRHRKEKRGVFYSLREIFVKKSLQVLEKLQPSNGGFLEAAPLTGFVAICMSGAGYKDHVVTQKAAGFLTASIRRNGAWSIDTDLACWVTALSVKALRKNLPEKEALLEAVKQHAFTYTHPFTGAKAGGWGWTNLPGAVPDADDTAGSLIALHILQEGRYCAEAEKGVKWLLDMQNRDGGIPTFCKGWGRLPFDRSSPDISAHSLMAIELWHKVMPEKMQQKCNKSMRRLLQWMKKTQTGEGSWIPLWFGDQDAPGEQAPVYGTAVAVEHLSISADPVAVAISAKGIRYLLAVQNDDGGWGGAKDVLSKVTFTARALSALVTAHTIPVEAVTRGIDYLYNRFREGTLNGAEPVGLYFARLWYSEELYNITFTLSALEHIRKHIIFEETNKTNKLHLS</sequence>
<comment type="caution">
    <text evidence="5">The sequence shown here is derived from an EMBL/GenBank/DDBJ whole genome shotgun (WGS) entry which is preliminary data.</text>
</comment>
<dbReference type="InterPro" id="IPR032696">
    <property type="entry name" value="SQ_cyclase_C"/>
</dbReference>
<evidence type="ECO:0000256" key="1">
    <source>
        <dbReference type="ARBA" id="ARBA00009755"/>
    </source>
</evidence>
<proteinExistence type="inferred from homology"/>
<dbReference type="EC" id="4.2.1.137" evidence="5"/>
<dbReference type="Pfam" id="PF13243">
    <property type="entry name" value="SQHop_cyclase_C"/>
    <property type="match status" value="1"/>
</dbReference>
<dbReference type="GO" id="GO:0005811">
    <property type="term" value="C:lipid droplet"/>
    <property type="evidence" value="ECO:0007669"/>
    <property type="project" value="InterPro"/>
</dbReference>
<protein>
    <submittedName>
        <fullName evidence="5">Sporulenol synthase</fullName>
        <ecNumber evidence="5">4.2.1.137</ecNumber>
    </submittedName>
</protein>
<reference evidence="5" key="1">
    <citation type="submission" date="2019-03" db="EMBL/GenBank/DDBJ databases">
        <title>Single cell metagenomics reveals metabolic interactions within the superorganism composed of flagellate Streblomastix strix and complex community of Bacteroidetes bacteria on its surface.</title>
        <authorList>
            <person name="Treitli S.C."/>
            <person name="Kolisko M."/>
            <person name="Husnik F."/>
            <person name="Keeling P."/>
            <person name="Hampl V."/>
        </authorList>
    </citation>
    <scope>NUCLEOTIDE SEQUENCE</scope>
    <source>
        <strain evidence="5">STM</strain>
    </source>
</reference>
<feature type="domain" description="Squalene cyclase C-terminal" evidence="3">
    <location>
        <begin position="313"/>
        <end position="570"/>
    </location>
</feature>
<dbReference type="InterPro" id="IPR032697">
    <property type="entry name" value="SQ_cyclase_N"/>
</dbReference>
<dbReference type="PANTHER" id="PTHR11764">
    <property type="entry name" value="TERPENE CYCLASE/MUTASE FAMILY MEMBER"/>
    <property type="match status" value="1"/>
</dbReference>
<name>A0A5J4SSQ3_9ZZZZ</name>
<evidence type="ECO:0000259" key="3">
    <source>
        <dbReference type="Pfam" id="PF13243"/>
    </source>
</evidence>
<evidence type="ECO:0000259" key="4">
    <source>
        <dbReference type="Pfam" id="PF13249"/>
    </source>
</evidence>
<comment type="similarity">
    <text evidence="1">Belongs to the terpene cyclase/mutase family.</text>
</comment>